<evidence type="ECO:0008006" key="5">
    <source>
        <dbReference type="Google" id="ProtNLM"/>
    </source>
</evidence>
<dbReference type="InterPro" id="IPR036249">
    <property type="entry name" value="Thioredoxin-like_sf"/>
</dbReference>
<dbReference type="FunFam" id="1.20.1050.10:FF:000051">
    <property type="entry name" value="Glutathione S-transferase"/>
    <property type="match status" value="1"/>
</dbReference>
<dbReference type="InterPro" id="IPR010987">
    <property type="entry name" value="Glutathione-S-Trfase_C-like"/>
</dbReference>
<keyword evidence="4" id="KW-1185">Reference proteome</keyword>
<name>A0A4U0U7G4_9PEZI</name>
<comment type="caution">
    <text evidence="3">The sequence shown here is derived from an EMBL/GenBank/DDBJ whole genome shotgun (WGS) entry which is preliminary data.</text>
</comment>
<proteinExistence type="predicted"/>
<dbReference type="Gene3D" id="1.20.1050.10">
    <property type="match status" value="1"/>
</dbReference>
<dbReference type="AlphaFoldDB" id="A0A4U0U7G4"/>
<dbReference type="InterPro" id="IPR036282">
    <property type="entry name" value="Glutathione-S-Trfase_C_sf"/>
</dbReference>
<accession>A0A4U0U7G4</accession>
<evidence type="ECO:0000259" key="1">
    <source>
        <dbReference type="PROSITE" id="PS50404"/>
    </source>
</evidence>
<dbReference type="SUPFAM" id="SSF47616">
    <property type="entry name" value="GST C-terminal domain-like"/>
    <property type="match status" value="1"/>
</dbReference>
<dbReference type="InterPro" id="IPR004045">
    <property type="entry name" value="Glutathione_S-Trfase_N"/>
</dbReference>
<dbReference type="PANTHER" id="PTHR11571">
    <property type="entry name" value="GLUTATHIONE S-TRANSFERASE"/>
    <property type="match status" value="1"/>
</dbReference>
<dbReference type="EMBL" id="NAJL01000009">
    <property type="protein sequence ID" value="TKA31048.1"/>
    <property type="molecule type" value="Genomic_DNA"/>
</dbReference>
<evidence type="ECO:0000259" key="2">
    <source>
        <dbReference type="PROSITE" id="PS50405"/>
    </source>
</evidence>
<feature type="domain" description="GST C-terminal" evidence="2">
    <location>
        <begin position="114"/>
        <end position="266"/>
    </location>
</feature>
<dbReference type="PANTHER" id="PTHR11571:SF263">
    <property type="entry name" value="GLUTATHIONE S-TRANSFERASE"/>
    <property type="match status" value="1"/>
</dbReference>
<evidence type="ECO:0000313" key="3">
    <source>
        <dbReference type="EMBL" id="TKA31048.1"/>
    </source>
</evidence>
<organism evidence="3 4">
    <name type="scientific">Salinomyces thailandicus</name>
    <dbReference type="NCBI Taxonomy" id="706561"/>
    <lineage>
        <taxon>Eukaryota</taxon>
        <taxon>Fungi</taxon>
        <taxon>Dikarya</taxon>
        <taxon>Ascomycota</taxon>
        <taxon>Pezizomycotina</taxon>
        <taxon>Dothideomycetes</taxon>
        <taxon>Dothideomycetidae</taxon>
        <taxon>Mycosphaerellales</taxon>
        <taxon>Teratosphaeriaceae</taxon>
        <taxon>Salinomyces</taxon>
    </lineage>
</organism>
<sequence>MAQPSSKKQRTHPQYELLYHPGIPGRGEFIRLALEAAGVPYTDTANEQKDGYSTVQKICMNTGTESADGNPPVFSPPALRVPGAGKDGKSALIISQTPNILFYLGEKIGIAPEDEASKYHVQQLALTALDLNNEVHDSHHPIAVMLYYEDQKEESLKKAKDIRESRIPKFLSYFSRTLQHNEKTGGGQGKYLVGDSLTYADTTVWQVLDGCMFAFPKEMQARKSEFPDLFGAFYEGVKEHKGLKEYLSSERRLAYSMGVFRHYPELDRQ</sequence>
<dbReference type="Proteomes" id="UP000308549">
    <property type="component" value="Unassembled WGS sequence"/>
</dbReference>
<dbReference type="OrthoDB" id="414243at2759"/>
<dbReference type="PROSITE" id="PS50404">
    <property type="entry name" value="GST_NTER"/>
    <property type="match status" value="1"/>
</dbReference>
<dbReference type="Pfam" id="PF14497">
    <property type="entry name" value="GST_C_3"/>
    <property type="match status" value="1"/>
</dbReference>
<evidence type="ECO:0000313" key="4">
    <source>
        <dbReference type="Proteomes" id="UP000308549"/>
    </source>
</evidence>
<dbReference type="PROSITE" id="PS50405">
    <property type="entry name" value="GST_CTER"/>
    <property type="match status" value="1"/>
</dbReference>
<feature type="domain" description="GST N-terminal" evidence="1">
    <location>
        <begin position="14"/>
        <end position="112"/>
    </location>
</feature>
<dbReference type="InterPro" id="IPR004046">
    <property type="entry name" value="GST_C"/>
</dbReference>
<dbReference type="SUPFAM" id="SSF52833">
    <property type="entry name" value="Thioredoxin-like"/>
    <property type="match status" value="1"/>
</dbReference>
<dbReference type="CDD" id="cd03192">
    <property type="entry name" value="GST_C_Sigma_like"/>
    <property type="match status" value="1"/>
</dbReference>
<dbReference type="Gene3D" id="3.40.30.10">
    <property type="entry name" value="Glutaredoxin"/>
    <property type="match status" value="1"/>
</dbReference>
<dbReference type="GO" id="GO:0004364">
    <property type="term" value="F:glutathione transferase activity"/>
    <property type="evidence" value="ECO:0007669"/>
    <property type="project" value="TreeGrafter"/>
</dbReference>
<reference evidence="3 4" key="1">
    <citation type="submission" date="2017-03" db="EMBL/GenBank/DDBJ databases">
        <title>Genomes of endolithic fungi from Antarctica.</title>
        <authorList>
            <person name="Coleine C."/>
            <person name="Masonjones S."/>
            <person name="Stajich J.E."/>
        </authorList>
    </citation>
    <scope>NUCLEOTIDE SEQUENCE [LARGE SCALE GENOMIC DNA]</scope>
    <source>
        <strain evidence="3 4">CCFEE 6315</strain>
    </source>
</reference>
<dbReference type="InterPro" id="IPR050213">
    <property type="entry name" value="GST_superfamily"/>
</dbReference>
<dbReference type="GO" id="GO:0006749">
    <property type="term" value="P:glutathione metabolic process"/>
    <property type="evidence" value="ECO:0007669"/>
    <property type="project" value="TreeGrafter"/>
</dbReference>
<protein>
    <recommendedName>
        <fullName evidence="5">Glutathione S-transferase</fullName>
    </recommendedName>
</protein>
<gene>
    <name evidence="3" type="ORF">B0A50_02016</name>
</gene>